<dbReference type="EMBL" id="CP010904">
    <property type="protein sequence ID" value="AKJ65327.1"/>
    <property type="molecule type" value="Genomic_DNA"/>
</dbReference>
<dbReference type="AlphaFoldDB" id="A0A0G3EIU8"/>
<dbReference type="NCBIfam" id="TIGR01240">
    <property type="entry name" value="mevDPdecarb"/>
    <property type="match status" value="1"/>
</dbReference>
<dbReference type="SUPFAM" id="SSF55060">
    <property type="entry name" value="GHMP Kinase, C-terminal domain"/>
    <property type="match status" value="1"/>
</dbReference>
<keyword evidence="7" id="KW-0456">Lyase</keyword>
<evidence type="ECO:0000259" key="8">
    <source>
        <dbReference type="Pfam" id="PF18376"/>
    </source>
</evidence>
<keyword evidence="4" id="KW-0547">Nucleotide-binding</keyword>
<dbReference type="InterPro" id="IPR041431">
    <property type="entry name" value="Mvd1_C"/>
</dbReference>
<dbReference type="KEGG" id="vbl:L21SP4_02095"/>
<evidence type="ECO:0000259" key="9">
    <source>
        <dbReference type="Pfam" id="PF22700"/>
    </source>
</evidence>
<organism evidence="10 11">
    <name type="scientific">Kiritimatiella glycovorans</name>
    <dbReference type="NCBI Taxonomy" id="1307763"/>
    <lineage>
        <taxon>Bacteria</taxon>
        <taxon>Pseudomonadati</taxon>
        <taxon>Kiritimatiellota</taxon>
        <taxon>Kiritimatiellia</taxon>
        <taxon>Kiritimatiellales</taxon>
        <taxon>Kiritimatiellaceae</taxon>
        <taxon>Kiritimatiella</taxon>
    </lineage>
</organism>
<evidence type="ECO:0000256" key="7">
    <source>
        <dbReference type="ARBA" id="ARBA00023239"/>
    </source>
</evidence>
<dbReference type="PANTHER" id="PTHR10977">
    <property type="entry name" value="DIPHOSPHOMEVALONATE DECARBOXYLASE"/>
    <property type="match status" value="1"/>
</dbReference>
<reference evidence="11" key="1">
    <citation type="submission" date="2015-02" db="EMBL/GenBank/DDBJ databases">
        <title>Description and complete genome sequence of the first cultured representative of the subdivision 5 of the Verrucomicrobia phylum.</title>
        <authorList>
            <person name="Spring S."/>
            <person name="Bunk B."/>
            <person name="Sproer C."/>
            <person name="Klenk H.-P."/>
        </authorList>
    </citation>
    <scope>NUCLEOTIDE SEQUENCE [LARGE SCALE GENOMIC DNA]</scope>
    <source>
        <strain evidence="11">L21-Fru-AB</strain>
    </source>
</reference>
<protein>
    <recommendedName>
        <fullName evidence="2">diphosphomevalonate decarboxylase</fullName>
        <ecNumber evidence="2">4.1.1.33</ecNumber>
    </recommendedName>
</protein>
<dbReference type="Gene3D" id="3.30.230.10">
    <property type="match status" value="1"/>
</dbReference>
<dbReference type="SUPFAM" id="SSF54211">
    <property type="entry name" value="Ribosomal protein S5 domain 2-like"/>
    <property type="match status" value="1"/>
</dbReference>
<keyword evidence="5" id="KW-0067">ATP-binding</keyword>
<reference evidence="10 11" key="2">
    <citation type="journal article" date="2016" name="ISME J.">
        <title>Characterization of the first cultured representative of Verrucomicrobia subdivision 5 indicates the proposal of a novel phylum.</title>
        <authorList>
            <person name="Spring S."/>
            <person name="Bunk B."/>
            <person name="Sproer C."/>
            <person name="Schumann P."/>
            <person name="Rohde M."/>
            <person name="Tindall B.J."/>
            <person name="Klenk H.P."/>
        </authorList>
    </citation>
    <scope>NUCLEOTIDE SEQUENCE [LARGE SCALE GENOMIC DNA]</scope>
    <source>
        <strain evidence="10 11">L21-Fru-AB</strain>
    </source>
</reference>
<dbReference type="InterPro" id="IPR020568">
    <property type="entry name" value="Ribosomal_Su5_D2-typ_SF"/>
</dbReference>
<evidence type="ECO:0000256" key="5">
    <source>
        <dbReference type="ARBA" id="ARBA00022840"/>
    </source>
</evidence>
<dbReference type="EC" id="4.1.1.33" evidence="2"/>
<dbReference type="GO" id="GO:0004163">
    <property type="term" value="F:diphosphomevalonate decarboxylase activity"/>
    <property type="evidence" value="ECO:0007669"/>
    <property type="project" value="UniProtKB-EC"/>
</dbReference>
<dbReference type="InterPro" id="IPR014721">
    <property type="entry name" value="Ribsml_uS5_D2-typ_fold_subgr"/>
</dbReference>
<dbReference type="Proteomes" id="UP000035268">
    <property type="component" value="Chromosome"/>
</dbReference>
<dbReference type="InterPro" id="IPR036554">
    <property type="entry name" value="GHMP_kinase_C_sf"/>
</dbReference>
<keyword evidence="3" id="KW-0444">Lipid biosynthesis</keyword>
<dbReference type="PATRIC" id="fig|1609981.3.peg.2178"/>
<sequence length="342" mass="37269">MHRREYVHEVLRDAARAEQPEGRAFAPVNIALCKYWGKREEELNLPQCSSLSISLGPLGTETVVRRADAGATEDRVELNGACVDASTPFARRLCAFLDLFRPDPGARFEVSTKNNVPTAAGLASSASGFAALTLALDRLFGWKLAGPPLSQLARLGSGSAARSVYDGFVLWHAGRDPGGADCLAERLPEVWPELRVGILTVCAEAKETGSTGGMNRTAATSVLFREWAERCRVDLQLLRDAIRAGDFTRFGATAEANAMSMHATMLDARPPLLYWRAETVAALHGVRELRDAGTEVYATIDAGPNVKLLFRERDEAGVRGRFPDMDVIAPFRQPRNDSCSPR</sequence>
<gene>
    <name evidence="10" type="ORF">L21SP4_02095</name>
</gene>
<dbReference type="PANTHER" id="PTHR10977:SF3">
    <property type="entry name" value="DIPHOSPHOMEVALONATE DECARBOXYLASE"/>
    <property type="match status" value="1"/>
</dbReference>
<dbReference type="Gene3D" id="3.30.70.890">
    <property type="entry name" value="GHMP kinase, C-terminal domain"/>
    <property type="match status" value="1"/>
</dbReference>
<dbReference type="Pfam" id="PF22700">
    <property type="entry name" value="MVD-like_N"/>
    <property type="match status" value="1"/>
</dbReference>
<evidence type="ECO:0000256" key="2">
    <source>
        <dbReference type="ARBA" id="ARBA00012296"/>
    </source>
</evidence>
<dbReference type="InterPro" id="IPR029765">
    <property type="entry name" value="Mev_diP_decarb"/>
</dbReference>
<dbReference type="RefSeq" id="WP_052882567.1">
    <property type="nucleotide sequence ID" value="NZ_CP010904.1"/>
</dbReference>
<feature type="domain" description="Mvd1 C-terminal" evidence="8">
    <location>
        <begin position="198"/>
        <end position="316"/>
    </location>
</feature>
<dbReference type="Pfam" id="PF18376">
    <property type="entry name" value="MDD_C"/>
    <property type="match status" value="1"/>
</dbReference>
<dbReference type="OrthoDB" id="5498344at2"/>
<dbReference type="InterPro" id="IPR005935">
    <property type="entry name" value="Mev_decarb"/>
</dbReference>
<evidence type="ECO:0000313" key="10">
    <source>
        <dbReference type="EMBL" id="AKJ65327.1"/>
    </source>
</evidence>
<accession>A0A0G3EIU8</accession>
<proteinExistence type="inferred from homology"/>
<evidence type="ECO:0000313" key="11">
    <source>
        <dbReference type="Proteomes" id="UP000035268"/>
    </source>
</evidence>
<dbReference type="GO" id="GO:0005524">
    <property type="term" value="F:ATP binding"/>
    <property type="evidence" value="ECO:0007669"/>
    <property type="project" value="UniProtKB-KW"/>
</dbReference>
<dbReference type="PIRSF" id="PIRSF015950">
    <property type="entry name" value="Mev_P_decrbx"/>
    <property type="match status" value="1"/>
</dbReference>
<name>A0A0G3EIU8_9BACT</name>
<evidence type="ECO:0000256" key="6">
    <source>
        <dbReference type="ARBA" id="ARBA00023098"/>
    </source>
</evidence>
<evidence type="ECO:0000256" key="3">
    <source>
        <dbReference type="ARBA" id="ARBA00022516"/>
    </source>
</evidence>
<keyword evidence="6" id="KW-0443">Lipid metabolism</keyword>
<evidence type="ECO:0000256" key="4">
    <source>
        <dbReference type="ARBA" id="ARBA00022741"/>
    </source>
</evidence>
<comment type="similarity">
    <text evidence="1">Belongs to the diphosphomevalonate decarboxylase family.</text>
</comment>
<feature type="domain" description="Diphosphomevalonate decarboxylase-like N-terminal" evidence="9">
    <location>
        <begin position="26"/>
        <end position="184"/>
    </location>
</feature>
<dbReference type="GO" id="GO:0005829">
    <property type="term" value="C:cytosol"/>
    <property type="evidence" value="ECO:0007669"/>
    <property type="project" value="InterPro"/>
</dbReference>
<keyword evidence="11" id="KW-1185">Reference proteome</keyword>
<dbReference type="GO" id="GO:0019287">
    <property type="term" value="P:isopentenyl diphosphate biosynthetic process, mevalonate pathway"/>
    <property type="evidence" value="ECO:0007669"/>
    <property type="project" value="InterPro"/>
</dbReference>
<dbReference type="STRING" id="1307763.L21SP4_02095"/>
<evidence type="ECO:0000256" key="1">
    <source>
        <dbReference type="ARBA" id="ARBA00008831"/>
    </source>
</evidence>
<dbReference type="InterPro" id="IPR053859">
    <property type="entry name" value="MVD-like_N"/>
</dbReference>